<keyword evidence="1" id="KW-0472">Membrane</keyword>
<feature type="domain" description="T20D4.11-like" evidence="2">
    <location>
        <begin position="62"/>
        <end position="219"/>
    </location>
</feature>
<name>A0A4Y2CE55_ARAVE</name>
<evidence type="ECO:0000256" key="1">
    <source>
        <dbReference type="SAM" id="Phobius"/>
    </source>
</evidence>
<dbReference type="Proteomes" id="UP000499080">
    <property type="component" value="Unassembled WGS sequence"/>
</dbReference>
<accession>A0A4Y2CE55</accession>
<keyword evidence="1" id="KW-1133">Transmembrane helix</keyword>
<evidence type="ECO:0000259" key="2">
    <source>
        <dbReference type="Pfam" id="PF01579"/>
    </source>
</evidence>
<dbReference type="InterPro" id="IPR002542">
    <property type="entry name" value="T20D4.11-like_dom"/>
</dbReference>
<keyword evidence="1" id="KW-0812">Transmembrane</keyword>
<keyword evidence="4" id="KW-1185">Reference proteome</keyword>
<gene>
    <name evidence="3" type="ORF">AVEN_40790_1</name>
</gene>
<dbReference type="OrthoDB" id="6434830at2759"/>
<organism evidence="3 4">
    <name type="scientific">Araneus ventricosus</name>
    <name type="common">Orbweaver spider</name>
    <name type="synonym">Epeira ventricosa</name>
    <dbReference type="NCBI Taxonomy" id="182803"/>
    <lineage>
        <taxon>Eukaryota</taxon>
        <taxon>Metazoa</taxon>
        <taxon>Ecdysozoa</taxon>
        <taxon>Arthropoda</taxon>
        <taxon>Chelicerata</taxon>
        <taxon>Arachnida</taxon>
        <taxon>Araneae</taxon>
        <taxon>Araneomorphae</taxon>
        <taxon>Entelegynae</taxon>
        <taxon>Araneoidea</taxon>
        <taxon>Araneidae</taxon>
        <taxon>Araneus</taxon>
    </lineage>
</organism>
<evidence type="ECO:0000313" key="3">
    <source>
        <dbReference type="EMBL" id="GBM02712.1"/>
    </source>
</evidence>
<feature type="transmembrane region" description="Helical" evidence="1">
    <location>
        <begin position="20"/>
        <end position="47"/>
    </location>
</feature>
<dbReference type="EMBL" id="BGPR01000183">
    <property type="protein sequence ID" value="GBM02712.1"/>
    <property type="molecule type" value="Genomic_DNA"/>
</dbReference>
<comment type="caution">
    <text evidence="3">The sequence shown here is derived from an EMBL/GenBank/DDBJ whole genome shotgun (WGS) entry which is preliminary data.</text>
</comment>
<reference evidence="3 4" key="1">
    <citation type="journal article" date="2019" name="Sci. Rep.">
        <title>Orb-weaving spider Araneus ventricosus genome elucidates the spidroin gene catalogue.</title>
        <authorList>
            <person name="Kono N."/>
            <person name="Nakamura H."/>
            <person name="Ohtoshi R."/>
            <person name="Moran D.A.P."/>
            <person name="Shinohara A."/>
            <person name="Yoshida Y."/>
            <person name="Fujiwara M."/>
            <person name="Mori M."/>
            <person name="Tomita M."/>
            <person name="Arakawa K."/>
        </authorList>
    </citation>
    <scope>NUCLEOTIDE SEQUENCE [LARGE SCALE GENOMIC DNA]</scope>
</reference>
<sequence length="241" mass="26944">MIRTEGRDHQIRVRKARKSFSKVVPVVNTTVAMQLKIVFLFLVLAFVRAEQEVEEEECGDEKAGECIANLLLAVLSDESEEVICRALKETSQCLDETADECFGDNKDPELEDGLQELRQIVATNCPRGDGEIPDDIEQCVTGLEDELMECVSDSIAQTLDNIIQLPGDEEPDENEIKCSMYETVSRCVVKKVEDSCGKEAAQIALAEMVDAPEDIKENCQLPNARDALKGLMYDIAKRRRK</sequence>
<evidence type="ECO:0000313" key="4">
    <source>
        <dbReference type="Proteomes" id="UP000499080"/>
    </source>
</evidence>
<protein>
    <recommendedName>
        <fullName evidence="2">T20D4.11-like domain-containing protein</fullName>
    </recommendedName>
</protein>
<proteinExistence type="predicted"/>
<dbReference type="Pfam" id="PF01579">
    <property type="entry name" value="DUF19"/>
    <property type="match status" value="1"/>
</dbReference>
<dbReference type="AlphaFoldDB" id="A0A4Y2CE55"/>